<proteinExistence type="inferred from homology"/>
<keyword evidence="10 16" id="KW-0503">Monooxygenase</keyword>
<keyword evidence="6" id="KW-0285">Flavoprotein</keyword>
<comment type="caution">
    <text evidence="16">The sequence shown here is derived from an EMBL/GenBank/DDBJ whole genome shotgun (WGS) entry which is preliminary data.</text>
</comment>
<organism evidence="16 17">
    <name type="scientific">Saccharomonospora piscinae</name>
    <dbReference type="NCBI Taxonomy" id="687388"/>
    <lineage>
        <taxon>Bacteria</taxon>
        <taxon>Bacillati</taxon>
        <taxon>Actinomycetota</taxon>
        <taxon>Actinomycetes</taxon>
        <taxon>Pseudonocardiales</taxon>
        <taxon>Pseudonocardiaceae</taxon>
        <taxon>Saccharomonospora</taxon>
    </lineage>
</organism>
<dbReference type="STRING" id="1962155.B1813_03240"/>
<evidence type="ECO:0000256" key="7">
    <source>
        <dbReference type="ARBA" id="ARBA00022827"/>
    </source>
</evidence>
<evidence type="ECO:0000256" key="4">
    <source>
        <dbReference type="ARBA" id="ARBA00013076"/>
    </source>
</evidence>
<protein>
    <recommendedName>
        <fullName evidence="5">L-lysine N6-monooxygenase MbtG</fullName>
        <ecNumber evidence="4">1.14.13.59</ecNumber>
    </recommendedName>
    <alternativeName>
        <fullName evidence="14">Lysine 6-N-hydroxylase</fullName>
    </alternativeName>
    <alternativeName>
        <fullName evidence="13">Lysine N6-hydroxylase</fullName>
    </alternativeName>
    <alternativeName>
        <fullName evidence="11">Lysine-N-oxygenase</fullName>
    </alternativeName>
    <alternativeName>
        <fullName evidence="12">Mycobactin synthase protein G</fullName>
    </alternativeName>
</protein>
<evidence type="ECO:0000313" key="17">
    <source>
        <dbReference type="Proteomes" id="UP000192591"/>
    </source>
</evidence>
<dbReference type="SUPFAM" id="SSF51905">
    <property type="entry name" value="FAD/NAD(P)-binding domain"/>
    <property type="match status" value="2"/>
</dbReference>
<keyword evidence="8" id="KW-0521">NADP</keyword>
<dbReference type="GO" id="GO:0047091">
    <property type="term" value="F:L-lysine 6-monooxygenase (NADPH) activity"/>
    <property type="evidence" value="ECO:0007669"/>
    <property type="project" value="UniProtKB-EC"/>
</dbReference>
<dbReference type="InterPro" id="IPR025700">
    <property type="entry name" value="Lys/Orn_oxygenase"/>
</dbReference>
<keyword evidence="7" id="KW-0274">FAD</keyword>
<comment type="pathway">
    <text evidence="2">Siderophore biosynthesis.</text>
</comment>
<evidence type="ECO:0000256" key="6">
    <source>
        <dbReference type="ARBA" id="ARBA00022630"/>
    </source>
</evidence>
<dbReference type="EMBL" id="MWIH01000002">
    <property type="protein sequence ID" value="OQO95080.1"/>
    <property type="molecule type" value="Genomic_DNA"/>
</dbReference>
<keyword evidence="17" id="KW-1185">Reference proteome</keyword>
<evidence type="ECO:0000256" key="14">
    <source>
        <dbReference type="ARBA" id="ARBA00032738"/>
    </source>
</evidence>
<gene>
    <name evidence="16" type="ORF">B1813_03240</name>
</gene>
<dbReference type="PANTHER" id="PTHR42802">
    <property type="entry name" value="MONOOXYGENASE"/>
    <property type="match status" value="1"/>
</dbReference>
<name>A0A1V9ADB0_SACPI</name>
<comment type="catalytic activity">
    <reaction evidence="15">
        <text>L-lysine + NADPH + O2 = N(6)-hydroxy-L-lysine + NADP(+) + H2O</text>
        <dbReference type="Rhea" id="RHEA:23228"/>
        <dbReference type="ChEBI" id="CHEBI:15377"/>
        <dbReference type="ChEBI" id="CHEBI:15379"/>
        <dbReference type="ChEBI" id="CHEBI:32551"/>
        <dbReference type="ChEBI" id="CHEBI:57783"/>
        <dbReference type="ChEBI" id="CHEBI:57820"/>
        <dbReference type="ChEBI" id="CHEBI:58349"/>
        <dbReference type="EC" id="1.14.13.59"/>
    </reaction>
</comment>
<sequence>MRGAPETEYDVVAVGCGPFNLGLAALADGVDDIDLVVFEQRSELRWHPGVMFDEARLQVSFLADLVTLVEPTHPLSFLCYLRDVDRMYPFYVREQFHPTRREYEDYLRWAAARLDTVRFGHRVCSVSWDDTRQRFLVRVECSDGGVHTAAARDVVLGIGTEPALPDALGELPAERVLHTADYLDRDADVAEAGRVTVVGSGQSGAEVALDLLRRNRAGGPAVDWLTRTESFAPLDYSKLVLEMTTPAYVDYFHGLPEPVRDELVARQWRHYKGISAETLEEIHDELYRRELDDGPAPVRLRCAVAVEDAAVDDDTGEVVLTCHQRDTATRFEHRTDLVVAATGYRQRTPGFLAALEPLVRRDQRGRYRVRRDHSVELDPAVSGRMFVSNADLHSHGVAAPDLGIGAYRNATVLNAVAGREVFRLPKNTAFTSFTTPAPEV</sequence>
<dbReference type="InterPro" id="IPR036188">
    <property type="entry name" value="FAD/NAD-bd_sf"/>
</dbReference>
<evidence type="ECO:0000256" key="12">
    <source>
        <dbReference type="ARBA" id="ARBA00031158"/>
    </source>
</evidence>
<evidence type="ECO:0000256" key="13">
    <source>
        <dbReference type="ARBA" id="ARBA00032493"/>
    </source>
</evidence>
<comment type="cofactor">
    <cofactor evidence="1">
        <name>FAD</name>
        <dbReference type="ChEBI" id="CHEBI:57692"/>
    </cofactor>
</comment>
<evidence type="ECO:0000256" key="5">
    <source>
        <dbReference type="ARBA" id="ARBA00016406"/>
    </source>
</evidence>
<dbReference type="RefSeq" id="WP_081190474.1">
    <property type="nucleotide sequence ID" value="NZ_MWIH01000002.1"/>
</dbReference>
<evidence type="ECO:0000256" key="8">
    <source>
        <dbReference type="ARBA" id="ARBA00022857"/>
    </source>
</evidence>
<evidence type="ECO:0000256" key="3">
    <source>
        <dbReference type="ARBA" id="ARBA00007588"/>
    </source>
</evidence>
<evidence type="ECO:0000256" key="9">
    <source>
        <dbReference type="ARBA" id="ARBA00023002"/>
    </source>
</evidence>
<evidence type="ECO:0000256" key="11">
    <source>
        <dbReference type="ARBA" id="ARBA00029939"/>
    </source>
</evidence>
<keyword evidence="9" id="KW-0560">Oxidoreductase</keyword>
<dbReference type="AlphaFoldDB" id="A0A1V9ADB0"/>
<evidence type="ECO:0000256" key="2">
    <source>
        <dbReference type="ARBA" id="ARBA00004924"/>
    </source>
</evidence>
<dbReference type="Pfam" id="PF13434">
    <property type="entry name" value="Lys_Orn_oxgnase"/>
    <property type="match status" value="1"/>
</dbReference>
<dbReference type="Proteomes" id="UP000192591">
    <property type="component" value="Unassembled WGS sequence"/>
</dbReference>
<dbReference type="PANTHER" id="PTHR42802:SF1">
    <property type="entry name" value="L-ORNITHINE N(5)-MONOOXYGENASE"/>
    <property type="match status" value="1"/>
</dbReference>
<accession>A0A1V9ADB0</accession>
<dbReference type="Gene3D" id="3.50.50.60">
    <property type="entry name" value="FAD/NAD(P)-binding domain"/>
    <property type="match status" value="1"/>
</dbReference>
<reference evidence="16 17" key="1">
    <citation type="submission" date="2017-02" db="EMBL/GenBank/DDBJ databases">
        <title>Draft genome of Saccharomonospora sp. 154.</title>
        <authorList>
            <person name="Alonso-Carmona G.S."/>
            <person name="De La Haba R."/>
            <person name="Vera-Gargallo B."/>
            <person name="Sandoval-Trujillo A.H."/>
            <person name="Ramirez-Duran N."/>
            <person name="Ventosa A."/>
        </authorList>
    </citation>
    <scope>NUCLEOTIDE SEQUENCE [LARGE SCALE GENOMIC DNA]</scope>
    <source>
        <strain evidence="16 17">LRS4.154</strain>
    </source>
</reference>
<evidence type="ECO:0000313" key="16">
    <source>
        <dbReference type="EMBL" id="OQO95080.1"/>
    </source>
</evidence>
<dbReference type="EC" id="1.14.13.59" evidence="4"/>
<dbReference type="PRINTS" id="PR00368">
    <property type="entry name" value="FADPNR"/>
</dbReference>
<evidence type="ECO:0000256" key="10">
    <source>
        <dbReference type="ARBA" id="ARBA00023033"/>
    </source>
</evidence>
<evidence type="ECO:0000256" key="1">
    <source>
        <dbReference type="ARBA" id="ARBA00001974"/>
    </source>
</evidence>
<comment type="similarity">
    <text evidence="3">Belongs to the lysine N(6)-hydroxylase/L-ornithine N(5)-oxygenase family.</text>
</comment>
<evidence type="ECO:0000256" key="15">
    <source>
        <dbReference type="ARBA" id="ARBA00048407"/>
    </source>
</evidence>